<comment type="caution">
    <text evidence="4">The sequence shown here is derived from an EMBL/GenBank/DDBJ whole genome shotgun (WGS) entry which is preliminary data.</text>
</comment>
<feature type="domain" description="Calcineurin-like phosphoesterase" evidence="3">
    <location>
        <begin position="48"/>
        <end position="212"/>
    </location>
</feature>
<evidence type="ECO:0000256" key="1">
    <source>
        <dbReference type="ARBA" id="ARBA00022723"/>
    </source>
</evidence>
<keyword evidence="2" id="KW-0378">Hydrolase</keyword>
<dbReference type="SUPFAM" id="SSF56300">
    <property type="entry name" value="Metallo-dependent phosphatases"/>
    <property type="match status" value="1"/>
</dbReference>
<dbReference type="Pfam" id="PF00149">
    <property type="entry name" value="Metallophos"/>
    <property type="match status" value="1"/>
</dbReference>
<sequence length="275" mass="30901">MLIILTVLLLVAVVVAALIGYAHWNTFRPVVRHVETTLDEQLGDKSELRIVQLSDLHMERQSIKPERMAKIIADANADLIVMTGDYLDNYDNLDKFMLYLDEIKKIEPEHGIWLVWGNHDHYLGERIDDLAEEISAKGIRVLANEWGSIEFGAQRLNIIGIDDFCLGKSDIPRSFHGVEDGWNLVLSHDPNVVLHLEEHHKVDLLLSGHLHGGQFKVPGAFKLFPMGELPKQNVISGMHIVNGKNVYISDGMGQAAFNVRLGTRPEITVHTLRAA</sequence>
<accession>A0ABS1J7F0</accession>
<proteinExistence type="predicted"/>
<keyword evidence="5" id="KW-1185">Reference proteome</keyword>
<evidence type="ECO:0000313" key="5">
    <source>
        <dbReference type="Proteomes" id="UP000602284"/>
    </source>
</evidence>
<dbReference type="InterPro" id="IPR051158">
    <property type="entry name" value="Metallophosphoesterase_sf"/>
</dbReference>
<evidence type="ECO:0000256" key="2">
    <source>
        <dbReference type="ARBA" id="ARBA00022801"/>
    </source>
</evidence>
<dbReference type="InterPro" id="IPR029052">
    <property type="entry name" value="Metallo-depent_PP-like"/>
</dbReference>
<dbReference type="InterPro" id="IPR004843">
    <property type="entry name" value="Calcineurin-like_PHP"/>
</dbReference>
<organism evidence="4 5">
    <name type="scientific">Tumebacillus amylolyticus</name>
    <dbReference type="NCBI Taxonomy" id="2801339"/>
    <lineage>
        <taxon>Bacteria</taxon>
        <taxon>Bacillati</taxon>
        <taxon>Bacillota</taxon>
        <taxon>Bacilli</taxon>
        <taxon>Bacillales</taxon>
        <taxon>Alicyclobacillaceae</taxon>
        <taxon>Tumebacillus</taxon>
    </lineage>
</organism>
<dbReference type="PANTHER" id="PTHR31302">
    <property type="entry name" value="TRANSMEMBRANE PROTEIN WITH METALLOPHOSPHOESTERASE DOMAIN-RELATED"/>
    <property type="match status" value="1"/>
</dbReference>
<dbReference type="Proteomes" id="UP000602284">
    <property type="component" value="Unassembled WGS sequence"/>
</dbReference>
<protein>
    <submittedName>
        <fullName evidence="4">Metallophosphoesterase</fullName>
    </submittedName>
</protein>
<keyword evidence="1" id="KW-0479">Metal-binding</keyword>
<reference evidence="4 5" key="1">
    <citation type="submission" date="2021-01" db="EMBL/GenBank/DDBJ databases">
        <title>Tumebacillus sp. strain ITR2 16S ribosomal RNA gene Genome sequencing and assembly.</title>
        <authorList>
            <person name="Kang M."/>
        </authorList>
    </citation>
    <scope>NUCLEOTIDE SEQUENCE [LARGE SCALE GENOMIC DNA]</scope>
    <source>
        <strain evidence="4 5">ITR2</strain>
    </source>
</reference>
<dbReference type="PANTHER" id="PTHR31302:SF31">
    <property type="entry name" value="PHOSPHODIESTERASE YAEI"/>
    <property type="match status" value="1"/>
</dbReference>
<gene>
    <name evidence="4" type="ORF">JJB07_05630</name>
</gene>
<dbReference type="RefSeq" id="WP_201632018.1">
    <property type="nucleotide sequence ID" value="NZ_JAEQNB010000001.1"/>
</dbReference>
<dbReference type="Gene3D" id="3.60.21.10">
    <property type="match status" value="1"/>
</dbReference>
<name>A0ABS1J7F0_9BACL</name>
<dbReference type="EMBL" id="JAEQNB010000001">
    <property type="protein sequence ID" value="MBL0386130.1"/>
    <property type="molecule type" value="Genomic_DNA"/>
</dbReference>
<evidence type="ECO:0000259" key="3">
    <source>
        <dbReference type="Pfam" id="PF00149"/>
    </source>
</evidence>
<evidence type="ECO:0000313" key="4">
    <source>
        <dbReference type="EMBL" id="MBL0386130.1"/>
    </source>
</evidence>